<protein>
    <submittedName>
        <fullName evidence="1">S24/S26 family peptidase</fullName>
    </submittedName>
</protein>
<dbReference type="AlphaFoldDB" id="A0A9D2U5P8"/>
<reference evidence="1" key="1">
    <citation type="journal article" date="2021" name="PeerJ">
        <title>Extensive microbial diversity within the chicken gut microbiome revealed by metagenomics and culture.</title>
        <authorList>
            <person name="Gilroy R."/>
            <person name="Ravi A."/>
            <person name="Getino M."/>
            <person name="Pursley I."/>
            <person name="Horton D.L."/>
            <person name="Alikhan N.F."/>
            <person name="Baker D."/>
            <person name="Gharbi K."/>
            <person name="Hall N."/>
            <person name="Watson M."/>
            <person name="Adriaenssens E.M."/>
            <person name="Foster-Nyarko E."/>
            <person name="Jarju S."/>
            <person name="Secka A."/>
            <person name="Antonio M."/>
            <person name="Oren A."/>
            <person name="Chaudhuri R.R."/>
            <person name="La Ragione R."/>
            <person name="Hildebrand F."/>
            <person name="Pallen M.J."/>
        </authorList>
    </citation>
    <scope>NUCLEOTIDE SEQUENCE</scope>
    <source>
        <strain evidence="1">ChiW19-6364</strain>
    </source>
</reference>
<reference evidence="1" key="2">
    <citation type="submission" date="2021-04" db="EMBL/GenBank/DDBJ databases">
        <authorList>
            <person name="Gilroy R."/>
        </authorList>
    </citation>
    <scope>NUCLEOTIDE SEQUENCE</scope>
    <source>
        <strain evidence="1">ChiW19-6364</strain>
    </source>
</reference>
<proteinExistence type="predicted"/>
<sequence length="161" mass="18718">MEKEKKLISSQELFSAIGELLAQGRQAVFTVTGMSMWPFLCHGRDQVVVEACKPEEIRVGDVVLLQTYLGNYLLHRVTKIKGDCFETTGDGNCFRDGYFPFSAVKARVVRMIRKGRNINCDSVYWKLVFFFWRQMFPVRKQLLGVLRRISRFFHKGKKRNG</sequence>
<dbReference type="CDD" id="cd06462">
    <property type="entry name" value="Peptidase_S24_S26"/>
    <property type="match status" value="1"/>
</dbReference>
<gene>
    <name evidence="1" type="ORF">H9913_09105</name>
</gene>
<evidence type="ECO:0000313" key="2">
    <source>
        <dbReference type="Proteomes" id="UP000823850"/>
    </source>
</evidence>
<dbReference type="Proteomes" id="UP000823850">
    <property type="component" value="Unassembled WGS sequence"/>
</dbReference>
<name>A0A9D2U5P8_9FIRM</name>
<dbReference type="EMBL" id="DWUX01000164">
    <property type="protein sequence ID" value="HJD40174.1"/>
    <property type="molecule type" value="Genomic_DNA"/>
</dbReference>
<comment type="caution">
    <text evidence="1">The sequence shown here is derived from an EMBL/GenBank/DDBJ whole genome shotgun (WGS) entry which is preliminary data.</text>
</comment>
<accession>A0A9D2U5P8</accession>
<dbReference type="InterPro" id="IPR036286">
    <property type="entry name" value="LexA/Signal_pep-like_sf"/>
</dbReference>
<organism evidence="1 2">
    <name type="scientific">Candidatus Blautia stercoripullorum</name>
    <dbReference type="NCBI Taxonomy" id="2838502"/>
    <lineage>
        <taxon>Bacteria</taxon>
        <taxon>Bacillati</taxon>
        <taxon>Bacillota</taxon>
        <taxon>Clostridia</taxon>
        <taxon>Lachnospirales</taxon>
        <taxon>Lachnospiraceae</taxon>
        <taxon>Blautia</taxon>
    </lineage>
</organism>
<evidence type="ECO:0000313" key="1">
    <source>
        <dbReference type="EMBL" id="HJD40174.1"/>
    </source>
</evidence>
<dbReference type="SUPFAM" id="SSF51306">
    <property type="entry name" value="LexA/Signal peptidase"/>
    <property type="match status" value="1"/>
</dbReference>